<proteinExistence type="predicted"/>
<dbReference type="EMBL" id="PEYC01000030">
    <property type="protein sequence ID" value="PIS40107.1"/>
    <property type="molecule type" value="Genomic_DNA"/>
</dbReference>
<dbReference type="Gene3D" id="3.10.450.620">
    <property type="entry name" value="JHP933, nucleotidyltransferase-like core domain"/>
    <property type="match status" value="1"/>
</dbReference>
<reference evidence="2" key="1">
    <citation type="submission" date="2017-09" db="EMBL/GenBank/DDBJ databases">
        <title>Depth-based differentiation of microbial function through sediment-hosted aquifers and enrichment of novel symbionts in the deep terrestrial subsurface.</title>
        <authorList>
            <person name="Probst A.J."/>
            <person name="Ladd B."/>
            <person name="Jarett J.K."/>
            <person name="Geller-Mcgrath D.E."/>
            <person name="Sieber C.M.K."/>
            <person name="Emerson J.B."/>
            <person name="Anantharaman K."/>
            <person name="Thomas B.C."/>
            <person name="Malmstrom R."/>
            <person name="Stieglmeier M."/>
            <person name="Klingl A."/>
            <person name="Woyke T."/>
            <person name="Ryan C.M."/>
            <person name="Banfield J.F."/>
        </authorList>
    </citation>
    <scope>NUCLEOTIDE SEQUENCE [LARGE SCALE GENOMIC DNA]</scope>
</reference>
<dbReference type="Pfam" id="PF08843">
    <property type="entry name" value="AbiEii"/>
    <property type="match status" value="1"/>
</dbReference>
<dbReference type="InterPro" id="IPR014942">
    <property type="entry name" value="AbiEii"/>
</dbReference>
<protein>
    <recommendedName>
        <fullName evidence="3">Nucleotidyl transferase AbiEii/AbiGii toxin family protein</fullName>
    </recommendedName>
</protein>
<evidence type="ECO:0000313" key="1">
    <source>
        <dbReference type="EMBL" id="PIS40107.1"/>
    </source>
</evidence>
<sequence length="230" mass="26967">MTKGALNLQIHKQILTAILLDIFKKFNGKLGFKGGTCAYLFYNLPRASLDLDFDILTSLTESEKDNLRTVLQKHGEIKNFRDKQFTLFFLLDYQKNSPNIKIELNKRIWKNNEYNSIWFLGVEMKIVDKATMLTNKMVALSNRKQPVARDIFDVYYFLKVGFPINEKLIKERTGKNLKDYLNFLLSFIEKNYTPKNVLQGLGEVLDQKQKDWVKKELVSETIKELEKLIK</sequence>
<organism evidence="1 2">
    <name type="scientific">Candidatus Nealsonbacteria bacterium CG08_land_8_20_14_0_20_36_22</name>
    <dbReference type="NCBI Taxonomy" id="1974704"/>
    <lineage>
        <taxon>Bacteria</taxon>
        <taxon>Candidatus Nealsoniibacteriota</taxon>
    </lineage>
</organism>
<gene>
    <name evidence="1" type="ORF">COT32_01530</name>
</gene>
<accession>A0A2H0YNM3</accession>
<comment type="caution">
    <text evidence="1">The sequence shown here is derived from an EMBL/GenBank/DDBJ whole genome shotgun (WGS) entry which is preliminary data.</text>
</comment>
<dbReference type="AlphaFoldDB" id="A0A2H0YNM3"/>
<dbReference type="Proteomes" id="UP000231472">
    <property type="component" value="Unassembled WGS sequence"/>
</dbReference>
<name>A0A2H0YNM3_9BACT</name>
<evidence type="ECO:0000313" key="2">
    <source>
        <dbReference type="Proteomes" id="UP000231472"/>
    </source>
</evidence>
<evidence type="ECO:0008006" key="3">
    <source>
        <dbReference type="Google" id="ProtNLM"/>
    </source>
</evidence>